<evidence type="ECO:0000313" key="9">
    <source>
        <dbReference type="EMBL" id="QTA85883.1"/>
    </source>
</evidence>
<dbReference type="Pfam" id="PF02472">
    <property type="entry name" value="ExbD"/>
    <property type="match status" value="1"/>
</dbReference>
<evidence type="ECO:0000256" key="8">
    <source>
        <dbReference type="SAM" id="Phobius"/>
    </source>
</evidence>
<dbReference type="RefSeq" id="WP_207681760.1">
    <property type="nucleotide sequence ID" value="NZ_CP061800.1"/>
</dbReference>
<evidence type="ECO:0000256" key="6">
    <source>
        <dbReference type="ARBA" id="ARBA00023136"/>
    </source>
</evidence>
<name>A0A975BIC4_9BACT</name>
<dbReference type="KEGG" id="dmm:dnm_018990"/>
<protein>
    <submittedName>
        <fullName evidence="9">Biopolymer transporter, ExbD/TolR-like</fullName>
    </submittedName>
</protein>
<organism evidence="9 10">
    <name type="scientific">Desulfonema magnum</name>
    <dbReference type="NCBI Taxonomy" id="45655"/>
    <lineage>
        <taxon>Bacteria</taxon>
        <taxon>Pseudomonadati</taxon>
        <taxon>Thermodesulfobacteriota</taxon>
        <taxon>Desulfobacteria</taxon>
        <taxon>Desulfobacterales</taxon>
        <taxon>Desulfococcaceae</taxon>
        <taxon>Desulfonema</taxon>
    </lineage>
</organism>
<sequence>MNSIRMSRHRRSKGVEINMAPLIDMIFILLIFFIVTTSFVKESSVDIQRPAAKSAAPKEKVHLMVEITQDGIVLIEGRATDIRSIRSRMKRFLVETPGGSVIIVADKRSSTGIVIQALDECRLAGVENISVAARKP</sequence>
<dbReference type="GO" id="GO:0005886">
    <property type="term" value="C:plasma membrane"/>
    <property type="evidence" value="ECO:0007669"/>
    <property type="project" value="UniProtKB-SubCell"/>
</dbReference>
<dbReference type="GO" id="GO:0015031">
    <property type="term" value="P:protein transport"/>
    <property type="evidence" value="ECO:0007669"/>
    <property type="project" value="UniProtKB-KW"/>
</dbReference>
<dbReference type="GO" id="GO:0022857">
    <property type="term" value="F:transmembrane transporter activity"/>
    <property type="evidence" value="ECO:0007669"/>
    <property type="project" value="InterPro"/>
</dbReference>
<evidence type="ECO:0000256" key="2">
    <source>
        <dbReference type="ARBA" id="ARBA00005811"/>
    </source>
</evidence>
<keyword evidence="7" id="KW-0653">Protein transport</keyword>
<dbReference type="AlphaFoldDB" id="A0A975BIC4"/>
<evidence type="ECO:0000256" key="4">
    <source>
        <dbReference type="ARBA" id="ARBA00022692"/>
    </source>
</evidence>
<dbReference type="Proteomes" id="UP000663722">
    <property type="component" value="Chromosome"/>
</dbReference>
<dbReference type="Gene3D" id="3.30.420.270">
    <property type="match status" value="1"/>
</dbReference>
<keyword evidence="6 8" id="KW-0472">Membrane</keyword>
<dbReference type="PANTHER" id="PTHR30558:SF13">
    <property type="entry name" value="BIOPOLYMER TRANSPORT PROTEIN EXBD2"/>
    <property type="match status" value="1"/>
</dbReference>
<accession>A0A975BIC4</accession>
<proteinExistence type="inferred from homology"/>
<keyword evidence="7" id="KW-0813">Transport</keyword>
<evidence type="ECO:0000313" key="10">
    <source>
        <dbReference type="Proteomes" id="UP000663722"/>
    </source>
</evidence>
<keyword evidence="10" id="KW-1185">Reference proteome</keyword>
<keyword evidence="5 8" id="KW-1133">Transmembrane helix</keyword>
<evidence type="ECO:0000256" key="1">
    <source>
        <dbReference type="ARBA" id="ARBA00004162"/>
    </source>
</evidence>
<dbReference type="InterPro" id="IPR003400">
    <property type="entry name" value="ExbD"/>
</dbReference>
<dbReference type="EMBL" id="CP061800">
    <property type="protein sequence ID" value="QTA85883.1"/>
    <property type="molecule type" value="Genomic_DNA"/>
</dbReference>
<keyword evidence="3" id="KW-1003">Cell membrane</keyword>
<gene>
    <name evidence="9" type="ORF">dnm_018990</name>
</gene>
<evidence type="ECO:0000256" key="7">
    <source>
        <dbReference type="RuleBase" id="RU003879"/>
    </source>
</evidence>
<keyword evidence="4 7" id="KW-0812">Transmembrane</keyword>
<evidence type="ECO:0000256" key="5">
    <source>
        <dbReference type="ARBA" id="ARBA00022989"/>
    </source>
</evidence>
<comment type="subcellular location">
    <subcellularLocation>
        <location evidence="1">Cell membrane</location>
        <topology evidence="1">Single-pass membrane protein</topology>
    </subcellularLocation>
    <subcellularLocation>
        <location evidence="7">Cell membrane</location>
        <topology evidence="7">Single-pass type II membrane protein</topology>
    </subcellularLocation>
</comment>
<feature type="transmembrane region" description="Helical" evidence="8">
    <location>
        <begin position="21"/>
        <end position="40"/>
    </location>
</feature>
<reference evidence="9" key="1">
    <citation type="journal article" date="2021" name="Microb. Physiol.">
        <title>Proteogenomic Insights into the Physiology of Marine, Sulfate-Reducing, Filamentous Desulfonema limicola and Desulfonema magnum.</title>
        <authorList>
            <person name="Schnaars V."/>
            <person name="Wohlbrand L."/>
            <person name="Scheve S."/>
            <person name="Hinrichs C."/>
            <person name="Reinhardt R."/>
            <person name="Rabus R."/>
        </authorList>
    </citation>
    <scope>NUCLEOTIDE SEQUENCE</scope>
    <source>
        <strain evidence="9">4be13</strain>
    </source>
</reference>
<comment type="similarity">
    <text evidence="2 7">Belongs to the ExbD/TolR family.</text>
</comment>
<evidence type="ECO:0000256" key="3">
    <source>
        <dbReference type="ARBA" id="ARBA00022475"/>
    </source>
</evidence>
<dbReference type="PANTHER" id="PTHR30558">
    <property type="entry name" value="EXBD MEMBRANE COMPONENT OF PMF-DRIVEN MACROMOLECULE IMPORT SYSTEM"/>
    <property type="match status" value="1"/>
</dbReference>